<keyword evidence="2" id="KW-0464">Manganese</keyword>
<dbReference type="eggNOG" id="COG3546">
    <property type="taxonomic scope" value="Bacteria"/>
</dbReference>
<dbReference type="SUPFAM" id="SSF47240">
    <property type="entry name" value="Ferritin-like"/>
    <property type="match status" value="1"/>
</dbReference>
<accession>E7GD61</accession>
<dbReference type="Pfam" id="PF05067">
    <property type="entry name" value="Mn_catalase"/>
    <property type="match status" value="1"/>
</dbReference>
<dbReference type="Proteomes" id="UP000003157">
    <property type="component" value="Unassembled WGS sequence"/>
</dbReference>
<proteinExistence type="inferred from homology"/>
<feature type="binding site" evidence="2">
    <location>
        <position position="65"/>
    </location>
    <ligand>
        <name>Mn(2+)</name>
        <dbReference type="ChEBI" id="CHEBI:29035"/>
        <label>1</label>
    </ligand>
</feature>
<feature type="binding site" evidence="2">
    <location>
        <position position="136"/>
    </location>
    <ligand>
        <name>Mn(2+)</name>
        <dbReference type="ChEBI" id="CHEBI:29035"/>
        <label>1</label>
    </ligand>
</feature>
<organism evidence="4 5">
    <name type="scientific">Coprobacillus cateniformis</name>
    <dbReference type="NCBI Taxonomy" id="100884"/>
    <lineage>
        <taxon>Bacteria</taxon>
        <taxon>Bacillati</taxon>
        <taxon>Bacillota</taxon>
        <taxon>Erysipelotrichia</taxon>
        <taxon>Erysipelotrichales</taxon>
        <taxon>Coprobacillaceae</taxon>
        <taxon>Coprobacillus</taxon>
    </lineage>
</organism>
<evidence type="ECO:0000313" key="5">
    <source>
        <dbReference type="Proteomes" id="UP000003157"/>
    </source>
</evidence>
<dbReference type="EMBL" id="ADKX01000041">
    <property type="protein sequence ID" value="EFW03912.1"/>
    <property type="molecule type" value="Genomic_DNA"/>
</dbReference>
<comment type="similarity">
    <text evidence="1">Belongs to the manganese catalase family.</text>
</comment>
<keyword evidence="3" id="KW-0106">Calcium</keyword>
<dbReference type="RefSeq" id="WP_008789791.1">
    <property type="nucleotide sequence ID" value="NZ_AKCB01000001.1"/>
</dbReference>
<sequence length="193" mass="21765">MWAYSKKLQYPVSIKNKDLSMAKYIITQFGGPNGELGASLRYLTQRYAMPDDKGKALLTDIGSEELGHMEMVSSMVHQLTAGATMEEIKAAGLEANYTEHGVSLYPTDANGVPFTVQYFAVTGDPVADIAEDLAAEQKARATYEHLMDLTNDPDLLAPLSFLRQREIIHYARFKELYDEYVKKYYQPDFNQNC</sequence>
<evidence type="ECO:0000256" key="2">
    <source>
        <dbReference type="PIRSR" id="PIRSR607760-1"/>
    </source>
</evidence>
<dbReference type="AlphaFoldDB" id="E7GD61"/>
<dbReference type="STRING" id="100884.GCA_000269565_00356"/>
<evidence type="ECO:0000256" key="1">
    <source>
        <dbReference type="ARBA" id="ARBA00007644"/>
    </source>
</evidence>
<comment type="cofactor">
    <cofactor evidence="3">
        <name>Ca(2+)</name>
        <dbReference type="ChEBI" id="CHEBI:29108"/>
    </cofactor>
    <text evidence="3">Binds 1 Ca(2+) ion per subunit.</text>
</comment>
<dbReference type="InterPro" id="IPR039377">
    <property type="entry name" value="Mn_catalase_dom"/>
</dbReference>
<keyword evidence="2" id="KW-0479">Metal-binding</keyword>
<dbReference type="CDD" id="cd01051">
    <property type="entry name" value="Mn_catalase"/>
    <property type="match status" value="1"/>
</dbReference>
<dbReference type="GO" id="GO:0046872">
    <property type="term" value="F:metal ion binding"/>
    <property type="evidence" value="ECO:0007669"/>
    <property type="project" value="UniProtKB-KW"/>
</dbReference>
<dbReference type="InterPro" id="IPR009078">
    <property type="entry name" value="Ferritin-like_SF"/>
</dbReference>
<evidence type="ECO:0000313" key="4">
    <source>
        <dbReference type="EMBL" id="EFW03912.1"/>
    </source>
</evidence>
<protein>
    <submittedName>
        <fullName evidence="4">CotJC protein</fullName>
    </submittedName>
</protein>
<keyword evidence="5" id="KW-1185">Reference proteome</keyword>
<name>E7GD61_9FIRM</name>
<feature type="binding site" evidence="2">
    <location>
        <position position="169"/>
    </location>
    <ligand>
        <name>Mn(2+)</name>
        <dbReference type="ChEBI" id="CHEBI:29035"/>
        <label>1</label>
    </ligand>
</feature>
<gene>
    <name evidence="4" type="ORF">HMPREF9488_02704</name>
</gene>
<feature type="binding site" evidence="2">
    <location>
        <position position="35"/>
    </location>
    <ligand>
        <name>Mn(2+)</name>
        <dbReference type="ChEBI" id="CHEBI:29035"/>
        <label>1</label>
    </ligand>
</feature>
<feature type="binding site" evidence="2">
    <location>
        <position position="68"/>
    </location>
    <ligand>
        <name>Mn(2+)</name>
        <dbReference type="ChEBI" id="CHEBI:29035"/>
        <label>1</label>
    </ligand>
</feature>
<evidence type="ECO:0000256" key="3">
    <source>
        <dbReference type="PIRSR" id="PIRSR607760-2"/>
    </source>
</evidence>
<comment type="cofactor">
    <cofactor evidence="2">
        <name>Mn(2+)</name>
        <dbReference type="ChEBI" id="CHEBI:29035"/>
    </cofactor>
    <text evidence="2">Binds 2 manganese ions per subunit.</text>
</comment>
<dbReference type="OrthoDB" id="9800585at2"/>
<dbReference type="Gene3D" id="1.20.1260.10">
    <property type="match status" value="1"/>
</dbReference>
<reference evidence="4 5" key="1">
    <citation type="submission" date="2010-12" db="EMBL/GenBank/DDBJ databases">
        <title>The Genome Sequence of Coprobacillus sp. strain 29_1.</title>
        <authorList>
            <consortium name="The Broad Institute Genome Sequencing Platform"/>
            <person name="Earl A."/>
            <person name="Ward D."/>
            <person name="Feldgarden M."/>
            <person name="Gevers D."/>
            <person name="Daigneault M."/>
            <person name="Sibley C.D."/>
            <person name="White A."/>
            <person name="Strauss J."/>
            <person name="Allen-Vercoe E."/>
            <person name="Young S.K."/>
            <person name="Zeng Q."/>
            <person name="Gargeya S."/>
            <person name="Fitzgerald M."/>
            <person name="Haas B."/>
            <person name="Abouelleil A."/>
            <person name="Alvarado L."/>
            <person name="Arachchi H.M."/>
            <person name="Berlin A."/>
            <person name="Brown A."/>
            <person name="Chapman S.B."/>
            <person name="Chen Z."/>
            <person name="Dunbar C."/>
            <person name="Freedman E."/>
            <person name="Gearin G."/>
            <person name="Gellesch M."/>
            <person name="Goldberg J."/>
            <person name="Griggs A."/>
            <person name="Gujja S."/>
            <person name="Heilman E."/>
            <person name="Heiman D."/>
            <person name="Howarth C."/>
            <person name="Larson L."/>
            <person name="Lui A."/>
            <person name="MacDonald P.J.P."/>
            <person name="Mehta T."/>
            <person name="Montmayeur A."/>
            <person name="Murphy C."/>
            <person name="Neiman D."/>
            <person name="Pearson M."/>
            <person name="Priest M."/>
            <person name="Roberts A."/>
            <person name="Saif S."/>
            <person name="Shea T."/>
            <person name="Shenoy N."/>
            <person name="Sisk P."/>
            <person name="Stolte C."/>
            <person name="Sykes S."/>
            <person name="White J."/>
            <person name="Yandava C."/>
            <person name="Nusbaum C."/>
            <person name="Birren B."/>
        </authorList>
    </citation>
    <scope>NUCLEOTIDE SEQUENCE [LARGE SCALE GENOMIC DNA]</scope>
    <source>
        <strain evidence="4 5">29_1</strain>
    </source>
</reference>
<comment type="caution">
    <text evidence="4">The sequence shown here is derived from an EMBL/GenBank/DDBJ whole genome shotgun (WGS) entry which is preliminary data.</text>
</comment>
<feature type="binding site" evidence="3">
    <location>
        <position position="60"/>
    </location>
    <ligand>
        <name>Ca(2+)</name>
        <dbReference type="ChEBI" id="CHEBI:29108"/>
    </ligand>
</feature>
<dbReference type="GeneID" id="78228272"/>
<dbReference type="InterPro" id="IPR007760">
    <property type="entry name" value="Mn_catalase"/>
</dbReference>
<dbReference type="HOGENOM" id="CLU_057467_2_0_9"/>
<dbReference type="InterPro" id="IPR012347">
    <property type="entry name" value="Ferritin-like"/>
</dbReference>